<keyword evidence="2" id="KW-0472">Membrane</keyword>
<keyword evidence="2" id="KW-0812">Transmembrane</keyword>
<feature type="region of interest" description="Disordered" evidence="1">
    <location>
        <begin position="41"/>
        <end position="224"/>
    </location>
</feature>
<feature type="compositionally biased region" description="Low complexity" evidence="1">
    <location>
        <begin position="308"/>
        <end position="321"/>
    </location>
</feature>
<dbReference type="EMBL" id="JBHSEI010000001">
    <property type="protein sequence ID" value="MFC4637553.1"/>
    <property type="molecule type" value="Genomic_DNA"/>
</dbReference>
<name>A0ABV9I6J7_9DEIO</name>
<gene>
    <name evidence="3" type="ORF">ACFO0D_04265</name>
</gene>
<feature type="compositionally biased region" description="Low complexity" evidence="1">
    <location>
        <begin position="156"/>
        <end position="185"/>
    </location>
</feature>
<organism evidence="3 4">
    <name type="scientific">Deinococcus hohokamensis</name>
    <dbReference type="NCBI Taxonomy" id="309883"/>
    <lineage>
        <taxon>Bacteria</taxon>
        <taxon>Thermotogati</taxon>
        <taxon>Deinococcota</taxon>
        <taxon>Deinococci</taxon>
        <taxon>Deinococcales</taxon>
        <taxon>Deinococcaceae</taxon>
        <taxon>Deinococcus</taxon>
    </lineage>
</organism>
<protein>
    <submittedName>
        <fullName evidence="3">Uncharacterized protein</fullName>
    </submittedName>
</protein>
<sequence>MTRAPLKLSREMKILLVLLLMVGLIGLWYVLTGNRTADEAVSTPPATGQGNTAAGNPGAGGTDASAGQGSQGAGTAGQGSTDASGAQGGTDTTPLSVAPDGPVDVEVIPPFPVNEAGNAGAGGSEVTAPPSGINPNTVLAGVPGSNPFRPLRLDQTGATSGGTSTPSPSATFPGNDSPGTGSSGQSTGGFSGSANTGSGSGSSDFGTTGAGSSSSDVGSGPVAITPVPGASGSVNVPSASVSGGVLPPPIIPGADDSTGGVTGAGTASSGATGGGAASGVTSGAAPSVTIRPGGSVTGLPGTAGTGSGTSANAGGATTTPAVRPPAAPKPPVAGVQVPSVAQVPTIPGAAGNTGATGSTGAGTAGTGGTGTSGTGAGDVPAVTTPQVITELGAAAGTPAASAPSPLDQLVQAQDLAFNAVVLGPVNTAIFRSRSGFVVVSVGQKLPDTNVTVRDVTATSATLALGNETKTLELDKR</sequence>
<feature type="region of interest" description="Disordered" evidence="1">
    <location>
        <begin position="247"/>
        <end position="334"/>
    </location>
</feature>
<evidence type="ECO:0000256" key="2">
    <source>
        <dbReference type="SAM" id="Phobius"/>
    </source>
</evidence>
<accession>A0ABV9I6J7</accession>
<evidence type="ECO:0000313" key="4">
    <source>
        <dbReference type="Proteomes" id="UP001595952"/>
    </source>
</evidence>
<evidence type="ECO:0000256" key="1">
    <source>
        <dbReference type="SAM" id="MobiDB-lite"/>
    </source>
</evidence>
<feature type="compositionally biased region" description="Pro residues" evidence="1">
    <location>
        <begin position="322"/>
        <end position="331"/>
    </location>
</feature>
<evidence type="ECO:0000313" key="3">
    <source>
        <dbReference type="EMBL" id="MFC4637553.1"/>
    </source>
</evidence>
<reference evidence="4" key="1">
    <citation type="journal article" date="2019" name="Int. J. Syst. Evol. Microbiol.">
        <title>The Global Catalogue of Microorganisms (GCM) 10K type strain sequencing project: providing services to taxonomists for standard genome sequencing and annotation.</title>
        <authorList>
            <consortium name="The Broad Institute Genomics Platform"/>
            <consortium name="The Broad Institute Genome Sequencing Center for Infectious Disease"/>
            <person name="Wu L."/>
            <person name="Ma J."/>
        </authorList>
    </citation>
    <scope>NUCLEOTIDE SEQUENCE [LARGE SCALE GENOMIC DNA]</scope>
    <source>
        <strain evidence="4">CCUG 55995</strain>
    </source>
</reference>
<keyword evidence="4" id="KW-1185">Reference proteome</keyword>
<feature type="compositionally biased region" description="Low complexity" evidence="1">
    <location>
        <begin position="192"/>
        <end position="220"/>
    </location>
</feature>
<feature type="compositionally biased region" description="Low complexity" evidence="1">
    <location>
        <begin position="253"/>
        <end position="270"/>
    </location>
</feature>
<comment type="caution">
    <text evidence="3">The sequence shown here is derived from an EMBL/GenBank/DDBJ whole genome shotgun (WGS) entry which is preliminary data.</text>
</comment>
<feature type="compositionally biased region" description="Gly residues" evidence="1">
    <location>
        <begin position="357"/>
        <end position="376"/>
    </location>
</feature>
<dbReference type="Proteomes" id="UP001595952">
    <property type="component" value="Unassembled WGS sequence"/>
</dbReference>
<dbReference type="RefSeq" id="WP_380060570.1">
    <property type="nucleotide sequence ID" value="NZ_JBHSEI010000001.1"/>
</dbReference>
<feature type="compositionally biased region" description="Low complexity" evidence="1">
    <location>
        <begin position="43"/>
        <end position="68"/>
    </location>
</feature>
<proteinExistence type="predicted"/>
<feature type="transmembrane region" description="Helical" evidence="2">
    <location>
        <begin position="12"/>
        <end position="31"/>
    </location>
</feature>
<feature type="region of interest" description="Disordered" evidence="1">
    <location>
        <begin position="346"/>
        <end position="378"/>
    </location>
</feature>
<keyword evidence="2" id="KW-1133">Transmembrane helix</keyword>